<feature type="chain" id="PRO_5037204193" evidence="2">
    <location>
        <begin position="26"/>
        <end position="157"/>
    </location>
</feature>
<feature type="signal peptide" evidence="2">
    <location>
        <begin position="1"/>
        <end position="25"/>
    </location>
</feature>
<sequence>MTTHHQNVAFLVFLLIIVLVQQSISDVPFDDSPQSSSDQSSSDGERRRPMQPRAISRSMLACRKLDELTGWVAVKAAINTMENSAKLNQCSTIYEDDDDDGNGIDRLSNPKTNAQRLNRATAFIGHRFRTNCVEDGKCRYVTNSTAKLYTTFSSDKG</sequence>
<organism evidence="3 4">
    <name type="scientific">Globodera rostochiensis</name>
    <name type="common">Golden nematode worm</name>
    <name type="synonym">Heterodera rostochiensis</name>
    <dbReference type="NCBI Taxonomy" id="31243"/>
    <lineage>
        <taxon>Eukaryota</taxon>
        <taxon>Metazoa</taxon>
        <taxon>Ecdysozoa</taxon>
        <taxon>Nematoda</taxon>
        <taxon>Chromadorea</taxon>
        <taxon>Rhabditida</taxon>
        <taxon>Tylenchina</taxon>
        <taxon>Tylenchomorpha</taxon>
        <taxon>Tylenchoidea</taxon>
        <taxon>Heteroderidae</taxon>
        <taxon>Heteroderinae</taxon>
        <taxon>Globodera</taxon>
    </lineage>
</organism>
<dbReference type="WBParaSite" id="Gr19_v10_g9197.t1">
    <property type="protein sequence ID" value="Gr19_v10_g9197.t1"/>
    <property type="gene ID" value="Gr19_v10_g9197"/>
</dbReference>
<reference evidence="4" key="1">
    <citation type="submission" date="2022-11" db="UniProtKB">
        <authorList>
            <consortium name="WormBaseParasite"/>
        </authorList>
    </citation>
    <scope>IDENTIFICATION</scope>
</reference>
<feature type="compositionally biased region" description="Low complexity" evidence="1">
    <location>
        <begin position="28"/>
        <end position="42"/>
    </location>
</feature>
<dbReference type="Proteomes" id="UP000887572">
    <property type="component" value="Unplaced"/>
</dbReference>
<protein>
    <submittedName>
        <fullName evidence="4">Uncharacterized protein</fullName>
    </submittedName>
</protein>
<accession>A0A914IB34</accession>
<keyword evidence="3" id="KW-1185">Reference proteome</keyword>
<evidence type="ECO:0000256" key="1">
    <source>
        <dbReference type="SAM" id="MobiDB-lite"/>
    </source>
</evidence>
<feature type="region of interest" description="Disordered" evidence="1">
    <location>
        <begin position="28"/>
        <end position="53"/>
    </location>
</feature>
<evidence type="ECO:0000313" key="3">
    <source>
        <dbReference type="Proteomes" id="UP000887572"/>
    </source>
</evidence>
<dbReference type="AlphaFoldDB" id="A0A914IB34"/>
<proteinExistence type="predicted"/>
<keyword evidence="2" id="KW-0732">Signal</keyword>
<name>A0A914IB34_GLORO</name>
<evidence type="ECO:0000256" key="2">
    <source>
        <dbReference type="SAM" id="SignalP"/>
    </source>
</evidence>
<evidence type="ECO:0000313" key="4">
    <source>
        <dbReference type="WBParaSite" id="Gr19_v10_g9197.t1"/>
    </source>
</evidence>